<keyword evidence="6 12" id="KW-0064">Aspartyl protease</keyword>
<comment type="subcellular location">
    <subcellularLocation>
        <location evidence="1">Secreted</location>
    </subcellularLocation>
</comment>
<feature type="active site" evidence="10">
    <location>
        <position position="302"/>
    </location>
</feature>
<evidence type="ECO:0000259" key="14">
    <source>
        <dbReference type="PROSITE" id="PS51767"/>
    </source>
</evidence>
<proteinExistence type="inferred from homology"/>
<evidence type="ECO:0000256" key="10">
    <source>
        <dbReference type="PIRSR" id="PIRSR601461-1"/>
    </source>
</evidence>
<keyword evidence="13" id="KW-1133">Transmembrane helix</keyword>
<keyword evidence="9" id="KW-0325">Glycoprotein</keyword>
<evidence type="ECO:0000256" key="11">
    <source>
        <dbReference type="PIRSR" id="PIRSR601461-2"/>
    </source>
</evidence>
<evidence type="ECO:0000256" key="3">
    <source>
        <dbReference type="ARBA" id="ARBA00022525"/>
    </source>
</evidence>
<dbReference type="PROSITE" id="PS51767">
    <property type="entry name" value="PEPTIDASE_A1"/>
    <property type="match status" value="1"/>
</dbReference>
<keyword evidence="16" id="KW-1185">Reference proteome</keyword>
<evidence type="ECO:0000256" key="9">
    <source>
        <dbReference type="ARBA" id="ARBA00023180"/>
    </source>
</evidence>
<dbReference type="OMA" id="IQENGYC"/>
<dbReference type="EMBL" id="CMVM020000193">
    <property type="status" value="NOT_ANNOTATED_CDS"/>
    <property type="molecule type" value="Genomic_DNA"/>
</dbReference>
<evidence type="ECO:0000256" key="1">
    <source>
        <dbReference type="ARBA" id="ARBA00004613"/>
    </source>
</evidence>
<evidence type="ECO:0000313" key="15">
    <source>
        <dbReference type="EnsemblMetazoa" id="OVOC7342.1"/>
    </source>
</evidence>
<dbReference type="PROSITE" id="PS00141">
    <property type="entry name" value="ASP_PROTEASE"/>
    <property type="match status" value="1"/>
</dbReference>
<protein>
    <submittedName>
        <fullName evidence="15">Peptidase A1 domain-containing protein</fullName>
    </submittedName>
</protein>
<accession>A0A8R1TXF9</accession>
<dbReference type="GO" id="GO:0005764">
    <property type="term" value="C:lysosome"/>
    <property type="evidence" value="ECO:0007669"/>
    <property type="project" value="TreeGrafter"/>
</dbReference>
<keyword evidence="4 12" id="KW-0645">Protease</keyword>
<dbReference type="PANTHER" id="PTHR47966">
    <property type="entry name" value="BETA-SITE APP-CLEAVING ENZYME, ISOFORM A-RELATED"/>
    <property type="match status" value="1"/>
</dbReference>
<dbReference type="Gene3D" id="2.40.70.10">
    <property type="entry name" value="Acid Proteases"/>
    <property type="match status" value="2"/>
</dbReference>
<organism evidence="15 16">
    <name type="scientific">Onchocerca volvulus</name>
    <dbReference type="NCBI Taxonomy" id="6282"/>
    <lineage>
        <taxon>Eukaryota</taxon>
        <taxon>Metazoa</taxon>
        <taxon>Ecdysozoa</taxon>
        <taxon>Nematoda</taxon>
        <taxon>Chromadorea</taxon>
        <taxon>Rhabditida</taxon>
        <taxon>Spirurina</taxon>
        <taxon>Spiruromorpha</taxon>
        <taxon>Filarioidea</taxon>
        <taxon>Onchocercidae</taxon>
        <taxon>Onchocerca</taxon>
    </lineage>
</organism>
<dbReference type="InterPro" id="IPR001461">
    <property type="entry name" value="Aspartic_peptidase_A1"/>
</dbReference>
<dbReference type="GO" id="GO:0005576">
    <property type="term" value="C:extracellular region"/>
    <property type="evidence" value="ECO:0007669"/>
    <property type="project" value="UniProtKB-SubCell"/>
</dbReference>
<keyword evidence="8 11" id="KW-1015">Disulfide bond</keyword>
<keyword evidence="13" id="KW-0812">Transmembrane</keyword>
<dbReference type="FunFam" id="2.40.70.10:FF:000058">
    <property type="entry name" value="ASpartyl Protease"/>
    <property type="match status" value="1"/>
</dbReference>
<dbReference type="PANTHER" id="PTHR47966:SF8">
    <property type="entry name" value="ASPARTIC PROTEASE 1-RELATED"/>
    <property type="match status" value="1"/>
</dbReference>
<feature type="active site" evidence="10">
    <location>
        <position position="112"/>
    </location>
</feature>
<keyword evidence="5" id="KW-0732">Signal</keyword>
<reference evidence="15" key="2">
    <citation type="submission" date="2022-06" db="UniProtKB">
        <authorList>
            <consortium name="EnsemblMetazoa"/>
        </authorList>
    </citation>
    <scope>IDENTIFICATION</scope>
</reference>
<dbReference type="SUPFAM" id="SSF50630">
    <property type="entry name" value="Acid proteases"/>
    <property type="match status" value="1"/>
</dbReference>
<dbReference type="PRINTS" id="PR00792">
    <property type="entry name" value="PEPSIN"/>
</dbReference>
<dbReference type="AlphaFoldDB" id="A0A8R1TXF9"/>
<keyword evidence="7 12" id="KW-0378">Hydrolase</keyword>
<evidence type="ECO:0000256" key="5">
    <source>
        <dbReference type="ARBA" id="ARBA00022729"/>
    </source>
</evidence>
<evidence type="ECO:0000256" key="13">
    <source>
        <dbReference type="SAM" id="Phobius"/>
    </source>
</evidence>
<dbReference type="CDD" id="cd05471">
    <property type="entry name" value="pepsin_like"/>
    <property type="match status" value="1"/>
</dbReference>
<feature type="disulfide bond" evidence="11">
    <location>
        <begin position="337"/>
        <end position="375"/>
    </location>
</feature>
<reference evidence="16" key="1">
    <citation type="submission" date="2013-10" db="EMBL/GenBank/DDBJ databases">
        <title>Genome sequencing of Onchocerca volvulus.</title>
        <authorList>
            <person name="Cotton J."/>
            <person name="Tsai J."/>
            <person name="Stanley E."/>
            <person name="Tracey A."/>
            <person name="Holroyd N."/>
            <person name="Lustigman S."/>
            <person name="Berriman M."/>
        </authorList>
    </citation>
    <scope>NUCLEOTIDE SEQUENCE</scope>
</reference>
<dbReference type="EnsemblMetazoa" id="OVOC7342.1">
    <property type="protein sequence ID" value="OVOC7342.1"/>
    <property type="gene ID" value="WBGene00244151"/>
</dbReference>
<evidence type="ECO:0000256" key="8">
    <source>
        <dbReference type="ARBA" id="ARBA00023157"/>
    </source>
</evidence>
<dbReference type="Pfam" id="PF00026">
    <property type="entry name" value="Asp"/>
    <property type="match status" value="1"/>
</dbReference>
<evidence type="ECO:0000256" key="6">
    <source>
        <dbReference type="ARBA" id="ARBA00022750"/>
    </source>
</evidence>
<evidence type="ECO:0000256" key="2">
    <source>
        <dbReference type="ARBA" id="ARBA00007447"/>
    </source>
</evidence>
<evidence type="ECO:0000256" key="7">
    <source>
        <dbReference type="ARBA" id="ARBA00022801"/>
    </source>
</evidence>
<comment type="similarity">
    <text evidence="2 12">Belongs to the peptidase A1 family.</text>
</comment>
<dbReference type="GO" id="GO:0004190">
    <property type="term" value="F:aspartic-type endopeptidase activity"/>
    <property type="evidence" value="ECO:0007669"/>
    <property type="project" value="UniProtKB-KW"/>
</dbReference>
<dbReference type="Proteomes" id="UP000024404">
    <property type="component" value="Unassembled WGS sequence"/>
</dbReference>
<dbReference type="InterPro" id="IPR001969">
    <property type="entry name" value="Aspartic_peptidase_AS"/>
</dbReference>
<dbReference type="InterPro" id="IPR034164">
    <property type="entry name" value="Pepsin-like_dom"/>
</dbReference>
<keyword evidence="13" id="KW-0472">Membrane</keyword>
<dbReference type="InterPro" id="IPR021109">
    <property type="entry name" value="Peptidase_aspartic_dom_sf"/>
</dbReference>
<evidence type="ECO:0000313" key="16">
    <source>
        <dbReference type="Proteomes" id="UP000024404"/>
    </source>
</evidence>
<dbReference type="InterPro" id="IPR033121">
    <property type="entry name" value="PEPTIDASE_A1"/>
</dbReference>
<feature type="domain" description="Peptidase A1" evidence="14">
    <location>
        <begin position="94"/>
        <end position="415"/>
    </location>
</feature>
<dbReference type="FunFam" id="2.40.70.10:FF:000008">
    <property type="entry name" value="Cathepsin D"/>
    <property type="match status" value="1"/>
</dbReference>
<dbReference type="GO" id="GO:0006508">
    <property type="term" value="P:proteolysis"/>
    <property type="evidence" value="ECO:0007669"/>
    <property type="project" value="UniProtKB-KW"/>
</dbReference>
<name>A0A8R1TXF9_ONCVO</name>
<feature type="transmembrane region" description="Helical" evidence="13">
    <location>
        <begin position="12"/>
        <end position="39"/>
    </location>
</feature>
<evidence type="ECO:0000256" key="12">
    <source>
        <dbReference type="RuleBase" id="RU000454"/>
    </source>
</evidence>
<keyword evidence="3" id="KW-0964">Secreted</keyword>
<evidence type="ECO:0000256" key="4">
    <source>
        <dbReference type="ARBA" id="ARBA00022670"/>
    </source>
</evidence>
<sequence length="420" mass="47030">MNVTVYRKSSRFILFTSFNVTVSLDMKTTVVLVVFWYIIPVVQTDIRHTTIMKTGSIRQNLLRTGKLKQFNHQIQSLKKENGKTKFSEYMDNIYIINITIGTPPQHFEVIPDTGSSDLWVISNGCNSHSCEGNELHPKNRFDPKNSSTYSDFGQSFAVTYASGYAAGTLGTDVVSFAGLTIDEQIFGVAEKISYVFGDIPIDGIMGLGWPAISNFPVATPMQNLLGELDEPMITVYMTHSLFGTGREEVYGGQITFGGFDFWNCMHSITWTQLTSQSFWQFTITGVQVGYFENTNWLQGVSDTGTSFLVVPSFLLKSMIDVINATFSFDYGGYVIPCSARYSAPTIMLGISGNDYEIPPDQYVLKYGDEDEKSFCMFAAVENLSVGFTPSWILGDVFIRSYCNVYDFGKNRIGFAKSYFM</sequence>